<evidence type="ECO:0000256" key="9">
    <source>
        <dbReference type="SAM" id="Phobius"/>
    </source>
</evidence>
<evidence type="ECO:0000256" key="1">
    <source>
        <dbReference type="ARBA" id="ARBA00004429"/>
    </source>
</evidence>
<gene>
    <name evidence="10" type="ORF">OLW01_06680</name>
</gene>
<keyword evidence="4" id="KW-1003">Cell membrane</keyword>
<evidence type="ECO:0000256" key="6">
    <source>
        <dbReference type="ARBA" id="ARBA00022692"/>
    </source>
</evidence>
<proteinExistence type="inferred from homology"/>
<name>A0ABY7AQC6_9ALTE</name>
<dbReference type="InterPro" id="IPR007334">
    <property type="entry name" value="UPF0208"/>
</dbReference>
<feature type="transmembrane region" description="Helical" evidence="9">
    <location>
        <begin position="65"/>
        <end position="86"/>
    </location>
</feature>
<evidence type="ECO:0000313" key="10">
    <source>
        <dbReference type="EMBL" id="WAJ71477.1"/>
    </source>
</evidence>
<evidence type="ECO:0000256" key="4">
    <source>
        <dbReference type="ARBA" id="ARBA00022475"/>
    </source>
</evidence>
<keyword evidence="7 9" id="KW-1133">Transmembrane helix</keyword>
<dbReference type="Pfam" id="PF04217">
    <property type="entry name" value="DUF412"/>
    <property type="match status" value="1"/>
</dbReference>
<evidence type="ECO:0000256" key="8">
    <source>
        <dbReference type="ARBA" id="ARBA00023136"/>
    </source>
</evidence>
<evidence type="ECO:0000256" key="7">
    <source>
        <dbReference type="ARBA" id="ARBA00022989"/>
    </source>
</evidence>
<protein>
    <recommendedName>
        <fullName evidence="3">UPF0208 membrane protein YfbV</fullName>
    </recommendedName>
</protein>
<dbReference type="RefSeq" id="WP_268075990.1">
    <property type="nucleotide sequence ID" value="NZ_CP109965.1"/>
</dbReference>
<sequence length="148" mass="16988">MSVNLIAIIRDGYDYGKKWPLKPELYSMFPECRVIKATQFATFVIPIIVLVTFFTQYQYLGQSFIAQSIAMCCLMLSLPIQGYIWLGKRAKQLLPVSLASWYYQLEHKILSQGIDFKGIGHKPTYLDLANALAVAFKKLDKTWINDKL</sequence>
<organism evidence="10 11">
    <name type="scientific">Catenovulum adriaticum</name>
    <dbReference type="NCBI Taxonomy" id="2984846"/>
    <lineage>
        <taxon>Bacteria</taxon>
        <taxon>Pseudomonadati</taxon>
        <taxon>Pseudomonadota</taxon>
        <taxon>Gammaproteobacteria</taxon>
        <taxon>Alteromonadales</taxon>
        <taxon>Alteromonadaceae</taxon>
        <taxon>Catenovulum</taxon>
    </lineage>
</organism>
<keyword evidence="8 9" id="KW-0472">Membrane</keyword>
<reference evidence="10" key="1">
    <citation type="submission" date="2022-10" db="EMBL/GenBank/DDBJ databases">
        <title>Catenovulum adriacola sp. nov. isolated in the Harbour of Susak.</title>
        <authorList>
            <person name="Schoch T."/>
            <person name="Reich S.J."/>
            <person name="Stoeferle S."/>
            <person name="Flaiz M."/>
            <person name="Kazda M."/>
            <person name="Riedel C.U."/>
            <person name="Duerre P."/>
        </authorList>
    </citation>
    <scope>NUCLEOTIDE SEQUENCE</scope>
    <source>
        <strain evidence="10">TS8</strain>
    </source>
</reference>
<dbReference type="Proteomes" id="UP001163726">
    <property type="component" value="Chromosome"/>
</dbReference>
<evidence type="ECO:0000256" key="3">
    <source>
        <dbReference type="ARBA" id="ARBA00018831"/>
    </source>
</evidence>
<keyword evidence="6 9" id="KW-0812">Transmembrane</keyword>
<comment type="subcellular location">
    <subcellularLocation>
        <location evidence="1">Cell inner membrane</location>
        <topology evidence="1">Multi-pass membrane protein</topology>
    </subcellularLocation>
</comment>
<keyword evidence="11" id="KW-1185">Reference proteome</keyword>
<dbReference type="EMBL" id="CP109965">
    <property type="protein sequence ID" value="WAJ71477.1"/>
    <property type="molecule type" value="Genomic_DNA"/>
</dbReference>
<evidence type="ECO:0000256" key="5">
    <source>
        <dbReference type="ARBA" id="ARBA00022519"/>
    </source>
</evidence>
<dbReference type="NCBIfam" id="NF002493">
    <property type="entry name" value="PRK01816.1"/>
    <property type="match status" value="1"/>
</dbReference>
<keyword evidence="5" id="KW-0997">Cell inner membrane</keyword>
<comment type="similarity">
    <text evidence="2">Belongs to the UPF0208 family.</text>
</comment>
<evidence type="ECO:0000256" key="2">
    <source>
        <dbReference type="ARBA" id="ARBA00009474"/>
    </source>
</evidence>
<evidence type="ECO:0000313" key="11">
    <source>
        <dbReference type="Proteomes" id="UP001163726"/>
    </source>
</evidence>
<accession>A0ABY7AQC6</accession>
<feature type="transmembrane region" description="Helical" evidence="9">
    <location>
        <begin position="40"/>
        <end position="59"/>
    </location>
</feature>